<dbReference type="PATRIC" id="fig|880157.4.peg.4384"/>
<protein>
    <recommendedName>
        <fullName evidence="5">DUF1090 domain-containing protein</fullName>
    </recommendedName>
</protein>
<evidence type="ECO:0000313" key="4">
    <source>
        <dbReference type="Proteomes" id="UP000036277"/>
    </source>
</evidence>
<keyword evidence="4" id="KW-1185">Reference proteome</keyword>
<evidence type="ECO:0000256" key="2">
    <source>
        <dbReference type="SAM" id="SignalP"/>
    </source>
</evidence>
<feature type="compositionally biased region" description="Basic and acidic residues" evidence="1">
    <location>
        <begin position="74"/>
        <end position="85"/>
    </location>
</feature>
<organism evidence="3 4">
    <name type="scientific">Xenorhabdus khoisanae</name>
    <dbReference type="NCBI Taxonomy" id="880157"/>
    <lineage>
        <taxon>Bacteria</taxon>
        <taxon>Pseudomonadati</taxon>
        <taxon>Pseudomonadota</taxon>
        <taxon>Gammaproteobacteria</taxon>
        <taxon>Enterobacterales</taxon>
        <taxon>Morganellaceae</taxon>
        <taxon>Xenorhabdus</taxon>
    </lineage>
</organism>
<keyword evidence="2" id="KW-0732">Signal</keyword>
<feature type="compositionally biased region" description="Basic residues" evidence="1">
    <location>
        <begin position="92"/>
        <end position="121"/>
    </location>
</feature>
<dbReference type="AlphaFoldDB" id="A0A0J5FMK3"/>
<evidence type="ECO:0000313" key="3">
    <source>
        <dbReference type="EMBL" id="KMJ43339.1"/>
    </source>
</evidence>
<feature type="region of interest" description="Disordered" evidence="1">
    <location>
        <begin position="74"/>
        <end position="121"/>
    </location>
</feature>
<name>A0A0J5FMK3_9GAMM</name>
<gene>
    <name evidence="3" type="ORF">AB204_20255</name>
</gene>
<dbReference type="RefSeq" id="WP_047965175.1">
    <property type="nucleotide sequence ID" value="NZ_CAWMBG010000210.1"/>
</dbReference>
<dbReference type="EMBL" id="LFCV01000210">
    <property type="protein sequence ID" value="KMJ43339.1"/>
    <property type="molecule type" value="Genomic_DNA"/>
</dbReference>
<dbReference type="Pfam" id="PF06476">
    <property type="entry name" value="DUF1090"/>
    <property type="match status" value="1"/>
</dbReference>
<sequence length="121" mass="13700">MMSKTLIIFALIVFCMSVAYATPNKAGCEIKRQTLEKQLQYAQADKDERLIKGLTRTLENIKSMCALEKSLKDKMNKSEAVKDNLADNTAPLKRKKNKKPPRKSTKNSKIKTGKKVQAKQK</sequence>
<dbReference type="InterPro" id="IPR009468">
    <property type="entry name" value="DUF1090"/>
</dbReference>
<dbReference type="Proteomes" id="UP000036277">
    <property type="component" value="Unassembled WGS sequence"/>
</dbReference>
<evidence type="ECO:0008006" key="5">
    <source>
        <dbReference type="Google" id="ProtNLM"/>
    </source>
</evidence>
<feature type="chain" id="PRO_5005260797" description="DUF1090 domain-containing protein" evidence="2">
    <location>
        <begin position="22"/>
        <end position="121"/>
    </location>
</feature>
<accession>A0A0J5FMK3</accession>
<comment type="caution">
    <text evidence="3">The sequence shown here is derived from an EMBL/GenBank/DDBJ whole genome shotgun (WGS) entry which is preliminary data.</text>
</comment>
<reference evidence="3 4" key="1">
    <citation type="submission" date="2015-06" db="EMBL/GenBank/DDBJ databases">
        <title>Draft Whole-Genome Sequence of the Entomopathogenic Bacterium Xenorhabdus khoisanae.</title>
        <authorList>
            <person name="Naidoo S."/>
            <person name="Featherston J."/>
            <person name="Gray V.M."/>
        </authorList>
    </citation>
    <scope>NUCLEOTIDE SEQUENCE [LARGE SCALE GENOMIC DNA]</scope>
    <source>
        <strain evidence="3 4">MCB</strain>
    </source>
</reference>
<feature type="signal peptide" evidence="2">
    <location>
        <begin position="1"/>
        <end position="21"/>
    </location>
</feature>
<evidence type="ECO:0000256" key="1">
    <source>
        <dbReference type="SAM" id="MobiDB-lite"/>
    </source>
</evidence>
<proteinExistence type="predicted"/>
<dbReference type="STRING" id="880157.AB204_20255"/>
<dbReference type="OrthoDB" id="6445716at2"/>